<protein>
    <submittedName>
        <fullName evidence="2">MCE family protein</fullName>
    </submittedName>
</protein>
<organism evidence="2 3">
    <name type="scientific">Rhodovibrio salinarum</name>
    <dbReference type="NCBI Taxonomy" id="1087"/>
    <lineage>
        <taxon>Bacteria</taxon>
        <taxon>Pseudomonadati</taxon>
        <taxon>Pseudomonadota</taxon>
        <taxon>Alphaproteobacteria</taxon>
        <taxon>Rhodospirillales</taxon>
        <taxon>Rhodovibrionaceae</taxon>
        <taxon>Rhodovibrio</taxon>
    </lineage>
</organism>
<keyword evidence="3" id="KW-1185">Reference proteome</keyword>
<name>A0A934QLI5_9PROT</name>
<dbReference type="Pfam" id="PF02470">
    <property type="entry name" value="MlaD"/>
    <property type="match status" value="1"/>
</dbReference>
<comment type="caution">
    <text evidence="2">The sequence shown here is derived from an EMBL/GenBank/DDBJ whole genome shotgun (WGS) entry which is preliminary data.</text>
</comment>
<dbReference type="Gene3D" id="1.10.287.950">
    <property type="entry name" value="Methyl-accepting chemotaxis protein"/>
    <property type="match status" value="1"/>
</dbReference>
<dbReference type="InterPro" id="IPR003399">
    <property type="entry name" value="Mce/MlaD"/>
</dbReference>
<evidence type="ECO:0000313" key="2">
    <source>
        <dbReference type="EMBL" id="MBK1698810.1"/>
    </source>
</evidence>
<evidence type="ECO:0000259" key="1">
    <source>
        <dbReference type="Pfam" id="PF02470"/>
    </source>
</evidence>
<dbReference type="AlphaFoldDB" id="A0A934QLI5"/>
<gene>
    <name evidence="2" type="ORF">CKO21_16310</name>
</gene>
<evidence type="ECO:0000313" key="3">
    <source>
        <dbReference type="Proteomes" id="UP000778970"/>
    </source>
</evidence>
<dbReference type="RefSeq" id="WP_051431864.1">
    <property type="nucleotide sequence ID" value="NZ_NRRE01000030.1"/>
</dbReference>
<feature type="domain" description="Mce/MlaD" evidence="1">
    <location>
        <begin position="37"/>
        <end position="133"/>
    </location>
</feature>
<accession>A0A934QLI5</accession>
<proteinExistence type="predicted"/>
<dbReference type="EMBL" id="NRRE01000030">
    <property type="protein sequence ID" value="MBK1698810.1"/>
    <property type="molecule type" value="Genomic_DNA"/>
</dbReference>
<dbReference type="PANTHER" id="PTHR33371">
    <property type="entry name" value="INTERMEMBRANE PHOSPHOLIPID TRANSPORT SYSTEM BINDING PROTEIN MLAD-RELATED"/>
    <property type="match status" value="1"/>
</dbReference>
<dbReference type="PANTHER" id="PTHR33371:SF4">
    <property type="entry name" value="INTERMEMBRANE PHOSPHOLIPID TRANSPORT SYSTEM BINDING PROTEIN MLAD"/>
    <property type="match status" value="1"/>
</dbReference>
<dbReference type="Proteomes" id="UP000778970">
    <property type="component" value="Unassembled WGS sequence"/>
</dbReference>
<dbReference type="InterPro" id="IPR052336">
    <property type="entry name" value="MlaD_Phospholipid_Transporter"/>
</dbReference>
<reference evidence="2" key="2">
    <citation type="journal article" date="2020" name="Microorganisms">
        <title>Osmotic Adaptation and Compatible Solute Biosynthesis of Phototrophic Bacteria as Revealed from Genome Analyses.</title>
        <authorList>
            <person name="Imhoff J.F."/>
            <person name="Rahn T."/>
            <person name="Kunzel S."/>
            <person name="Keller A."/>
            <person name="Neulinger S.C."/>
        </authorList>
    </citation>
    <scope>NUCLEOTIDE SEQUENCE</scope>
    <source>
        <strain evidence="2">DSM 9154</strain>
    </source>
</reference>
<sequence>MRYRPNPKLIGAFVLGAIFLAVIAVAVLGGNRLFQTTRTAVAYFDQSVAGLSTGAPVTFRGVRVGQVRDINLRVETDELSARIPVIMEFQLDRIEWAGDEGFTQAQLDRLIERGLRAKLVSQSFVTGQLAVELGFAPDTPVRMVGVHEDIPEIPTAPGSLQQLKSSLENLPLRDILSRTMSTVDRLDQLLRQPAVQKFAPEALATLQEYRGLAQDLRGKVGPLVDKVGDSATSANETLDRASTAIQRIDRELTQTLQSVRQVTQTLNQRVGPLADKLGQTSDAATGAMRQAEETMASANSMIEPGSAAQRDLRRALDEFARAARAVRELAEQLERNPNALITGKGR</sequence>
<reference evidence="2" key="1">
    <citation type="submission" date="2017-08" db="EMBL/GenBank/DDBJ databases">
        <authorList>
            <person name="Imhoff J.F."/>
            <person name="Rahn T."/>
            <person name="Kuenzel S."/>
            <person name="Neulinger S.C."/>
        </authorList>
    </citation>
    <scope>NUCLEOTIDE SEQUENCE</scope>
    <source>
        <strain evidence="2">DSM 9154</strain>
    </source>
</reference>